<reference evidence="2 4" key="1">
    <citation type="journal article" date="2020" name="Stud. Mycol.">
        <title>101 Dothideomycetes genomes: a test case for predicting lifestyles and emergence of pathogens.</title>
        <authorList>
            <person name="Haridas S."/>
            <person name="Albert R."/>
            <person name="Binder M."/>
            <person name="Bloem J."/>
            <person name="Labutti K."/>
            <person name="Salamov A."/>
            <person name="Andreopoulos B."/>
            <person name="Baker S."/>
            <person name="Barry K."/>
            <person name="Bills G."/>
            <person name="Bluhm B."/>
            <person name="Cannon C."/>
            <person name="Castanera R."/>
            <person name="Culley D."/>
            <person name="Daum C."/>
            <person name="Ezra D."/>
            <person name="Gonzalez J."/>
            <person name="Henrissat B."/>
            <person name="Kuo A."/>
            <person name="Liang C."/>
            <person name="Lipzen A."/>
            <person name="Lutzoni F."/>
            <person name="Magnuson J."/>
            <person name="Mondo S."/>
            <person name="Nolan M."/>
            <person name="Ohm R."/>
            <person name="Pangilinan J."/>
            <person name="Park H.-J."/>
            <person name="Ramirez L."/>
            <person name="Alfaro M."/>
            <person name="Sun H."/>
            <person name="Tritt A."/>
            <person name="Yoshinaga Y."/>
            <person name="Zwiers L.-H."/>
            <person name="Turgeon B."/>
            <person name="Goodwin S."/>
            <person name="Spatafora J."/>
            <person name="Crous P."/>
            <person name="Grigoriev I."/>
        </authorList>
    </citation>
    <scope>NUCLEOTIDE SEQUENCE</scope>
    <source>
        <strain evidence="2 4">CBS 304.34</strain>
    </source>
</reference>
<reference evidence="4" key="3">
    <citation type="submission" date="2025-04" db="UniProtKB">
        <authorList>
            <consortium name="RefSeq"/>
        </authorList>
    </citation>
    <scope>IDENTIFICATION</scope>
    <source>
        <strain evidence="4">CBS 304.34</strain>
    </source>
</reference>
<dbReference type="RefSeq" id="XP_033570637.1">
    <property type="nucleotide sequence ID" value="XM_033721195.1"/>
</dbReference>
<feature type="non-terminal residue" evidence="2">
    <location>
        <position position="80"/>
    </location>
</feature>
<feature type="region of interest" description="Disordered" evidence="1">
    <location>
        <begin position="1"/>
        <end position="24"/>
    </location>
</feature>
<gene>
    <name evidence="2 4" type="ORF">BDZ99DRAFT_468201</name>
</gene>
<dbReference type="GeneID" id="54462088"/>
<evidence type="ECO:0000313" key="3">
    <source>
        <dbReference type="Proteomes" id="UP000504636"/>
    </source>
</evidence>
<reference evidence="4" key="2">
    <citation type="submission" date="2020-04" db="EMBL/GenBank/DDBJ databases">
        <authorList>
            <consortium name="NCBI Genome Project"/>
        </authorList>
    </citation>
    <scope>NUCLEOTIDE SEQUENCE</scope>
    <source>
        <strain evidence="4">CBS 304.34</strain>
    </source>
</reference>
<name>A0A6A6Y575_9PEZI</name>
<organism evidence="2">
    <name type="scientific">Mytilinidion resinicola</name>
    <dbReference type="NCBI Taxonomy" id="574789"/>
    <lineage>
        <taxon>Eukaryota</taxon>
        <taxon>Fungi</taxon>
        <taxon>Dikarya</taxon>
        <taxon>Ascomycota</taxon>
        <taxon>Pezizomycotina</taxon>
        <taxon>Dothideomycetes</taxon>
        <taxon>Pleosporomycetidae</taxon>
        <taxon>Mytilinidiales</taxon>
        <taxon>Mytilinidiaceae</taxon>
        <taxon>Mytilinidion</taxon>
    </lineage>
</organism>
<evidence type="ECO:0000313" key="4">
    <source>
        <dbReference type="RefSeq" id="XP_033570637.1"/>
    </source>
</evidence>
<dbReference type="EMBL" id="MU003717">
    <property type="protein sequence ID" value="KAF2803673.1"/>
    <property type="molecule type" value="Genomic_DNA"/>
</dbReference>
<accession>A0A6A6Y575</accession>
<sequence length="80" mass="8543">MSKKSYAMPLIASPARGTPPSSGRARIPSIPACVFQHPNVHPTRPLCARDPAPLWLSSAQAAQLRLSSPQARLSFGLVLL</sequence>
<keyword evidence="3" id="KW-1185">Reference proteome</keyword>
<evidence type="ECO:0000256" key="1">
    <source>
        <dbReference type="SAM" id="MobiDB-lite"/>
    </source>
</evidence>
<evidence type="ECO:0000313" key="2">
    <source>
        <dbReference type="EMBL" id="KAF2803673.1"/>
    </source>
</evidence>
<dbReference type="AlphaFoldDB" id="A0A6A6Y575"/>
<protein>
    <submittedName>
        <fullName evidence="2 4">Uncharacterized protein</fullName>
    </submittedName>
</protein>
<dbReference type="Proteomes" id="UP000504636">
    <property type="component" value="Unplaced"/>
</dbReference>
<proteinExistence type="predicted"/>